<organism evidence="9 10">
    <name type="scientific">Nostoc minutum NIES-26</name>
    <dbReference type="NCBI Taxonomy" id="1844469"/>
    <lineage>
        <taxon>Bacteria</taxon>
        <taxon>Bacillati</taxon>
        <taxon>Cyanobacteriota</taxon>
        <taxon>Cyanophyceae</taxon>
        <taxon>Nostocales</taxon>
        <taxon>Nostocaceae</taxon>
        <taxon>Nostoc</taxon>
    </lineage>
</organism>
<proteinExistence type="inferred from homology"/>
<dbReference type="PROSITE" id="PS50046">
    <property type="entry name" value="PHYTOCHROME_2"/>
    <property type="match status" value="7"/>
</dbReference>
<dbReference type="PROSITE" id="PS50111">
    <property type="entry name" value="CHEMOTAXIS_TRANSDUC_2"/>
    <property type="match status" value="1"/>
</dbReference>
<dbReference type="Pfam" id="PF00015">
    <property type="entry name" value="MCPsignal"/>
    <property type="match status" value="1"/>
</dbReference>
<feature type="domain" description="Phytochrome chromophore attachment site" evidence="6">
    <location>
        <begin position="1247"/>
        <end position="1386"/>
    </location>
</feature>
<feature type="domain" description="Phytochrome chromophore attachment site" evidence="6">
    <location>
        <begin position="873"/>
        <end position="1013"/>
    </location>
</feature>
<comment type="similarity">
    <text evidence="2">Belongs to the methyl-accepting chemotaxis (MCP) protein family.</text>
</comment>
<feature type="domain" description="Phytochrome chromophore attachment site" evidence="6">
    <location>
        <begin position="690"/>
        <end position="830"/>
    </location>
</feature>
<evidence type="ECO:0000259" key="6">
    <source>
        <dbReference type="PROSITE" id="PS50046"/>
    </source>
</evidence>
<evidence type="ECO:0000256" key="1">
    <source>
        <dbReference type="ARBA" id="ARBA00023224"/>
    </source>
</evidence>
<feature type="domain" description="Methyl-accepting transducer" evidence="7">
    <location>
        <begin position="1475"/>
        <end position="1711"/>
    </location>
</feature>
<dbReference type="Pfam" id="PF01590">
    <property type="entry name" value="GAF"/>
    <property type="match status" value="7"/>
</dbReference>
<evidence type="ECO:0000256" key="5">
    <source>
        <dbReference type="SAM" id="MobiDB-lite"/>
    </source>
</evidence>
<keyword evidence="10" id="KW-1185">Reference proteome</keyword>
<dbReference type="SUPFAM" id="SSF58104">
    <property type="entry name" value="Methyl-accepting chemotaxis protein (MCP) signaling domain"/>
    <property type="match status" value="1"/>
</dbReference>
<dbReference type="GO" id="GO:0007165">
    <property type="term" value="P:signal transduction"/>
    <property type="evidence" value="ECO:0007669"/>
    <property type="project" value="UniProtKB-KW"/>
</dbReference>
<dbReference type="InterPro" id="IPR004089">
    <property type="entry name" value="MCPsignal_dom"/>
</dbReference>
<reference evidence="9" key="1">
    <citation type="submission" date="2016-04" db="EMBL/GenBank/DDBJ databases">
        <authorList>
            <person name="Tabuchi Yagui T.R."/>
        </authorList>
    </citation>
    <scope>NUCLEOTIDE SEQUENCE [LARGE SCALE GENOMIC DNA]</scope>
    <source>
        <strain evidence="9">NIES-26</strain>
    </source>
</reference>
<feature type="coiled-coil region" evidence="4">
    <location>
        <begin position="1393"/>
        <end position="1420"/>
    </location>
</feature>
<sequence length="1748" mass="197536">MVMQHNLTPSQPRSNSSNGYKETDNGHTVDVPAKQQITSALEELRTELDQADWVETGPLRERIRKLKELLSVLPYQDGGDGLEVEQVQAIASKIRQFSDLDTLLATAVMEVQSALQVDRVVVYEFTNPTLGIVVAEAMRDGFTPMLKEKLPAVTFGLGSAKLYQQEKLAAIADTYTAGLSPYQKQLVDRFQVRACLSLPILAKDGVWGLLVVQQCTAARQWQNAEIRSLKLLAQELEVQLQVAVIQATLQQEVEKDQILTGVANKILQSKDVDTIFRVATQEVRQSLKCDRVTIYRFQPDWSGEFVAESVGSEWVSLLEEQRNNPAIIKNVNYCSVRNFADEGGLAGTTGRSHSADSHIQHTQGKTFHRGQIYRVTNDIYSAGFSDCYIKVLETYQAKAYIIVAIFQGEQLWGLLAAYQNSQPRQWKDSEVRLMVQVASLSSIAIQQLQYQQQLYNRSEESAKLVERERTVFGIIEKIGQAMDLRTLFRITTQELRRFLKCDRVVVYQFYPDWSGEVIAESVAAGWSSLLDIQEQESILKTGMVSSERCHVKDYGSPVKPDADTYLKETQGGMYAKEKRFRKVNDIYAAGFSPCYLEALEKFQTKAYIIVPIFRAGNLWGLLAAYQNSDVRKWTNEEAGALLQIGESLSIALQQAEYIEQLRLKNIEMTQVAEVENAIARMAERMRHSQHAETIYRTTLAELRQLFKCDRLAIYRFNSDWSGEFIAESVGSDWVPLVGPDIKTVWEDEHLQQTQGGRYRNNETFVVNDIYTIGHAQCHIDLLEQFQVKAYTIAPIFVGNKLWGLLGAYQNSGPRQWNSEEVRLLTKLGIQLGLTVQQAEYIEQLKTKNSELARAAEEEQVLTAMVEKIRQAQDIDTIFENVLPSLRKQIQCDRLAVFRFNSDWSVEFVAESAKDKWLSLAGSDIKTIWMDEHLQETQGGRYRNYETFVVDDIYAVGHVQCYLEILEKIQAKAYTIAPIFTGNKLWGFLGAYQNTGPRQWKSKDVQLLRKLAVQMGIGLQQVKYIEQLKKKNAELARTAEGERALTRLAEKIRQAQELDTIFRNALPELRSHLECDRLAVYRFNPDWGGEFIAESVSREWVALVGPDIKTVWEDEHLQQTQGGRYRHNETFVINDIYTSGHAQCHIKILEQFQMRAYIITPIIAGNKLWGLLGAYQNSGPRQWQDNEVNLVTKIGTQFGVAVQQSQYLQQTLNKNEELIKLAEREVANARFSYRLPSRLTEMAQSHSDVLEFVQFATHELRQLLKVDRVGVYRFEPDWSGEFVVESVSGDWPKLVGTSLARVRDTYLQYNQGGRYARKESLRVDNIYTVGHDECHIQLLEMWGTKAYMISPIFQENRLWGLMGVYQNSAPRQWEQSEEDVLNQASVQIGIALNLADYLKQVRIQEQQLAEAAERERTAREKLQQGAIRVLMALEPSFRGDLTVRAPLSEDEIGTIADGYNTTIQSLRDLVRQVQIAAGKVSENSSNNTTSVVKLSDQAQQQAERLEHALEQLQMMVTSTQVVAADAQKVGQAVQRANNTVQVGDSLMEKTVDGILEIRETVSETAKKIKRLGEASQKISKVVSLIENFATQTNLLALNAAIEATRAGEYGKGFAVVADEVRSLAYQSASATTEIERLVQEIQTGTNEVTEAMEVGITQVVQGSNLIDETRHSLSAIVAATNEIGGLVQGITQAVSHQSQQSQMLTEAMMDVSAIARKTSESAIHISESFEELRMTSQQLETSVSQFKVD</sequence>
<gene>
    <name evidence="9" type="ORF">A6770_12600</name>
</gene>
<dbReference type="CDD" id="cd11386">
    <property type="entry name" value="MCP_signal"/>
    <property type="match status" value="1"/>
</dbReference>
<dbReference type="Gene3D" id="3.30.450.40">
    <property type="match status" value="7"/>
</dbReference>
<feature type="domain" description="Phytochrome chromophore attachment site" evidence="6">
    <location>
        <begin position="271"/>
        <end position="440"/>
    </location>
</feature>
<dbReference type="PROSITE" id="PS50885">
    <property type="entry name" value="HAMP"/>
    <property type="match status" value="1"/>
</dbReference>
<dbReference type="InterPro" id="IPR016132">
    <property type="entry name" value="Phyto_chromo_attachment"/>
</dbReference>
<dbReference type="EMBL" id="LXQD01000087">
    <property type="protein sequence ID" value="RCJ38740.1"/>
    <property type="molecule type" value="Genomic_DNA"/>
</dbReference>
<evidence type="ECO:0000313" key="9">
    <source>
        <dbReference type="EMBL" id="RCJ38740.1"/>
    </source>
</evidence>
<dbReference type="InterPro" id="IPR029016">
    <property type="entry name" value="GAF-like_dom_sf"/>
</dbReference>
<dbReference type="SUPFAM" id="SSF55781">
    <property type="entry name" value="GAF domain-like"/>
    <property type="match status" value="7"/>
</dbReference>
<feature type="region of interest" description="Disordered" evidence="5">
    <location>
        <begin position="1"/>
        <end position="27"/>
    </location>
</feature>
<dbReference type="SMART" id="SM00304">
    <property type="entry name" value="HAMP"/>
    <property type="match status" value="1"/>
</dbReference>
<comment type="caution">
    <text evidence="9">The sequence shown here is derived from an EMBL/GenBank/DDBJ whole genome shotgun (WGS) entry which is preliminary data.</text>
</comment>
<keyword evidence="1 3" id="KW-0807">Transducer</keyword>
<dbReference type="SMART" id="SM00065">
    <property type="entry name" value="GAF"/>
    <property type="match status" value="7"/>
</dbReference>
<dbReference type="InterPro" id="IPR003660">
    <property type="entry name" value="HAMP_dom"/>
</dbReference>
<name>A0A367RSQ7_9NOSO</name>
<dbReference type="PANTHER" id="PTHR32089">
    <property type="entry name" value="METHYL-ACCEPTING CHEMOTAXIS PROTEIN MCPB"/>
    <property type="match status" value="1"/>
</dbReference>
<accession>A0A367RSQ7</accession>
<evidence type="ECO:0000259" key="8">
    <source>
        <dbReference type="PROSITE" id="PS50885"/>
    </source>
</evidence>
<evidence type="ECO:0000256" key="2">
    <source>
        <dbReference type="ARBA" id="ARBA00029447"/>
    </source>
</evidence>
<dbReference type="Gene3D" id="1.10.287.950">
    <property type="entry name" value="Methyl-accepting chemotaxis protein"/>
    <property type="match status" value="1"/>
</dbReference>
<feature type="domain" description="Phytochrome chromophore attachment site" evidence="6">
    <location>
        <begin position="483"/>
        <end position="647"/>
    </location>
</feature>
<dbReference type="PANTHER" id="PTHR32089:SF114">
    <property type="entry name" value="METHYL-ACCEPTING CHEMOTAXIS PROTEIN MCPB"/>
    <property type="match status" value="1"/>
</dbReference>
<protein>
    <submittedName>
        <fullName evidence="9">Chemotaxis protein</fullName>
    </submittedName>
</protein>
<evidence type="ECO:0000256" key="3">
    <source>
        <dbReference type="PROSITE-ProRule" id="PRU00284"/>
    </source>
</evidence>
<dbReference type="Proteomes" id="UP000252107">
    <property type="component" value="Unassembled WGS sequence"/>
</dbReference>
<feature type="domain" description="Phytochrome chromophore attachment site" evidence="6">
    <location>
        <begin position="1056"/>
        <end position="1196"/>
    </location>
</feature>
<feature type="compositionally biased region" description="Polar residues" evidence="5">
    <location>
        <begin position="1"/>
        <end position="20"/>
    </location>
</feature>
<evidence type="ECO:0000313" key="10">
    <source>
        <dbReference type="Proteomes" id="UP000252107"/>
    </source>
</evidence>
<keyword evidence="4" id="KW-0175">Coiled coil</keyword>
<feature type="domain" description="HAMP" evidence="8">
    <location>
        <begin position="1437"/>
        <end position="1470"/>
    </location>
</feature>
<evidence type="ECO:0000259" key="7">
    <source>
        <dbReference type="PROSITE" id="PS50111"/>
    </source>
</evidence>
<dbReference type="GO" id="GO:0016020">
    <property type="term" value="C:membrane"/>
    <property type="evidence" value="ECO:0007669"/>
    <property type="project" value="InterPro"/>
</dbReference>
<dbReference type="SMART" id="SM00283">
    <property type="entry name" value="MA"/>
    <property type="match status" value="1"/>
</dbReference>
<feature type="domain" description="Phytochrome chromophore attachment site" evidence="6">
    <location>
        <begin position="99"/>
        <end position="235"/>
    </location>
</feature>
<evidence type="ECO:0000256" key="4">
    <source>
        <dbReference type="SAM" id="Coils"/>
    </source>
</evidence>
<dbReference type="InterPro" id="IPR003018">
    <property type="entry name" value="GAF"/>
</dbReference>
<dbReference type="CDD" id="cd06225">
    <property type="entry name" value="HAMP"/>
    <property type="match status" value="1"/>
</dbReference>